<keyword evidence="4" id="KW-1185">Reference proteome</keyword>
<evidence type="ECO:0000256" key="1">
    <source>
        <dbReference type="SAM" id="Phobius"/>
    </source>
</evidence>
<feature type="transmembrane region" description="Helical" evidence="1">
    <location>
        <begin position="12"/>
        <end position="36"/>
    </location>
</feature>
<comment type="caution">
    <text evidence="3">The sequence shown here is derived from an EMBL/GenBank/DDBJ whole genome shotgun (WGS) entry which is preliminary data.</text>
</comment>
<keyword evidence="1" id="KW-0472">Membrane</keyword>
<accession>A0A016WVA8</accession>
<name>A0A016WVA8_9BILA</name>
<dbReference type="AlphaFoldDB" id="A0A016WVA8"/>
<sequence>MGRSKSFYSDYDFPYIVGTTRALQFSCCVFQILMIYCESGSIDMISFIYYNILCAMYTIHIFRRWYYNIDGRFDLRQLIREPENTVKVQYSIALFTPTVLSVLIYTSVTLYDGLIKFLWAVTCIAEILLAQSSKLIEAFNNLEVVKKLAKMELEGHAQKVVVAAT</sequence>
<dbReference type="EMBL" id="JARK01000100">
    <property type="protein sequence ID" value="EYC43197.1"/>
    <property type="molecule type" value="Genomic_DNA"/>
</dbReference>
<evidence type="ECO:0000313" key="4">
    <source>
        <dbReference type="Proteomes" id="UP000024635"/>
    </source>
</evidence>
<keyword evidence="1" id="KW-0812">Transmembrane</keyword>
<feature type="transmembrane region" description="Helical" evidence="1">
    <location>
        <begin position="48"/>
        <end position="67"/>
    </location>
</feature>
<dbReference type="InterPro" id="IPR055514">
    <property type="entry name" value="DUF7087"/>
</dbReference>
<dbReference type="PANTHER" id="PTHR36940:SF1">
    <property type="entry name" value="DUF3278 DOMAIN-CONTAINING PROTEIN"/>
    <property type="match status" value="1"/>
</dbReference>
<reference evidence="4" key="1">
    <citation type="journal article" date="2015" name="Nat. Genet.">
        <title>The genome and transcriptome of the zoonotic hookworm Ancylostoma ceylanicum identify infection-specific gene families.</title>
        <authorList>
            <person name="Schwarz E.M."/>
            <person name="Hu Y."/>
            <person name="Antoshechkin I."/>
            <person name="Miller M.M."/>
            <person name="Sternberg P.W."/>
            <person name="Aroian R.V."/>
        </authorList>
    </citation>
    <scope>NUCLEOTIDE SEQUENCE</scope>
    <source>
        <strain evidence="4">HY135</strain>
    </source>
</reference>
<organism evidence="3 4">
    <name type="scientific">Ancylostoma ceylanicum</name>
    <dbReference type="NCBI Taxonomy" id="53326"/>
    <lineage>
        <taxon>Eukaryota</taxon>
        <taxon>Metazoa</taxon>
        <taxon>Ecdysozoa</taxon>
        <taxon>Nematoda</taxon>
        <taxon>Chromadorea</taxon>
        <taxon>Rhabditida</taxon>
        <taxon>Rhabditina</taxon>
        <taxon>Rhabditomorpha</taxon>
        <taxon>Strongyloidea</taxon>
        <taxon>Ancylostomatidae</taxon>
        <taxon>Ancylostomatinae</taxon>
        <taxon>Ancylostoma</taxon>
    </lineage>
</organism>
<dbReference type="Proteomes" id="UP000024635">
    <property type="component" value="Unassembled WGS sequence"/>
</dbReference>
<protein>
    <recommendedName>
        <fullName evidence="2">DUF7087 domain-containing protein</fullName>
    </recommendedName>
</protein>
<dbReference type="Pfam" id="PF23346">
    <property type="entry name" value="DUF7087"/>
    <property type="match status" value="1"/>
</dbReference>
<feature type="transmembrane region" description="Helical" evidence="1">
    <location>
        <begin position="88"/>
        <end position="108"/>
    </location>
</feature>
<dbReference type="PANTHER" id="PTHR36940">
    <property type="entry name" value="PROTEIN CBG20338"/>
    <property type="match status" value="1"/>
</dbReference>
<feature type="domain" description="DUF7087" evidence="2">
    <location>
        <begin position="10"/>
        <end position="140"/>
    </location>
</feature>
<evidence type="ECO:0000313" key="3">
    <source>
        <dbReference type="EMBL" id="EYC43197.1"/>
    </source>
</evidence>
<proteinExistence type="predicted"/>
<gene>
    <name evidence="3" type="primary">Acey_s0500.g2574</name>
    <name evidence="3" type="ORF">Y032_0500g2574</name>
</gene>
<evidence type="ECO:0000259" key="2">
    <source>
        <dbReference type="Pfam" id="PF23346"/>
    </source>
</evidence>
<dbReference type="OrthoDB" id="5795694at2759"/>
<keyword evidence="1" id="KW-1133">Transmembrane helix</keyword>